<sequence length="269" mass="29346">MKSFIALYLVLIAIVSTAIAALPTCYVNRQGVADCSSTPKGPGPSKLQLLMNLAGPRLAPWVQHTTDQYADVRKQAQIWQHQAQQNIDKFRSYIPSVNLTSANEWINTAAANVQTAIENQETTEFGKWLKFAGEETGLDTLLASLQAVKLEDLPRETRDHIRKNPKDTAYYVIQGVVFFTPGAVYGPLLKVSGFGRLGHRAHTLATAFQKAYGGAVPAGSWLSRLTSAGMGGRGRITLDRMTRLGALTVGAVNKGWGRLRNATSQHPEQ</sequence>
<dbReference type="AlphaFoldDB" id="A0AAN7W621"/>
<protein>
    <submittedName>
        <fullName evidence="2">Uncharacterized protein</fullName>
    </submittedName>
</protein>
<dbReference type="EMBL" id="JAVRQU010000008">
    <property type="protein sequence ID" value="KAK5699926.1"/>
    <property type="molecule type" value="Genomic_DNA"/>
</dbReference>
<evidence type="ECO:0000256" key="1">
    <source>
        <dbReference type="SAM" id="SignalP"/>
    </source>
</evidence>
<name>A0AAN7W621_9PEZI</name>
<dbReference type="InterPro" id="IPR038213">
    <property type="entry name" value="IFI6/IFI27-like_sf"/>
</dbReference>
<accession>A0AAN7W621</accession>
<organism evidence="2 3">
    <name type="scientific">Elasticomyces elasticus</name>
    <dbReference type="NCBI Taxonomy" id="574655"/>
    <lineage>
        <taxon>Eukaryota</taxon>
        <taxon>Fungi</taxon>
        <taxon>Dikarya</taxon>
        <taxon>Ascomycota</taxon>
        <taxon>Pezizomycotina</taxon>
        <taxon>Dothideomycetes</taxon>
        <taxon>Dothideomycetidae</taxon>
        <taxon>Mycosphaerellales</taxon>
        <taxon>Teratosphaeriaceae</taxon>
        <taxon>Elasticomyces</taxon>
    </lineage>
</organism>
<gene>
    <name evidence="2" type="ORF">LTR97_006060</name>
</gene>
<feature type="signal peptide" evidence="1">
    <location>
        <begin position="1"/>
        <end position="20"/>
    </location>
</feature>
<dbReference type="Proteomes" id="UP001310594">
    <property type="component" value="Unassembled WGS sequence"/>
</dbReference>
<comment type="caution">
    <text evidence="2">The sequence shown here is derived from an EMBL/GenBank/DDBJ whole genome shotgun (WGS) entry which is preliminary data.</text>
</comment>
<reference evidence="2" key="1">
    <citation type="submission" date="2023-08" db="EMBL/GenBank/DDBJ databases">
        <title>Black Yeasts Isolated from many extreme environments.</title>
        <authorList>
            <person name="Coleine C."/>
            <person name="Stajich J.E."/>
            <person name="Selbmann L."/>
        </authorList>
    </citation>
    <scope>NUCLEOTIDE SEQUENCE</scope>
    <source>
        <strain evidence="2">CCFEE 5810</strain>
    </source>
</reference>
<evidence type="ECO:0000313" key="3">
    <source>
        <dbReference type="Proteomes" id="UP001310594"/>
    </source>
</evidence>
<evidence type="ECO:0000313" key="2">
    <source>
        <dbReference type="EMBL" id="KAK5699926.1"/>
    </source>
</evidence>
<proteinExistence type="predicted"/>
<keyword evidence="1" id="KW-0732">Signal</keyword>
<feature type="chain" id="PRO_5042982181" evidence="1">
    <location>
        <begin position="21"/>
        <end position="269"/>
    </location>
</feature>
<dbReference type="Gene3D" id="6.10.110.10">
    <property type="match status" value="1"/>
</dbReference>